<gene>
    <name evidence="1" type="ORF">F4821DRAFT_277032</name>
</gene>
<reference evidence="1 2" key="1">
    <citation type="journal article" date="2022" name="New Phytol.">
        <title>Ecological generalism drives hyperdiversity of secondary metabolite gene clusters in xylarialean endophytes.</title>
        <authorList>
            <person name="Franco M.E.E."/>
            <person name="Wisecaver J.H."/>
            <person name="Arnold A.E."/>
            <person name="Ju Y.M."/>
            <person name="Slot J.C."/>
            <person name="Ahrendt S."/>
            <person name="Moore L.P."/>
            <person name="Eastman K.E."/>
            <person name="Scott K."/>
            <person name="Konkel Z."/>
            <person name="Mondo S.J."/>
            <person name="Kuo A."/>
            <person name="Hayes R.D."/>
            <person name="Haridas S."/>
            <person name="Andreopoulos B."/>
            <person name="Riley R."/>
            <person name="LaButti K."/>
            <person name="Pangilinan J."/>
            <person name="Lipzen A."/>
            <person name="Amirebrahimi M."/>
            <person name="Yan J."/>
            <person name="Adam C."/>
            <person name="Keymanesh K."/>
            <person name="Ng V."/>
            <person name="Louie K."/>
            <person name="Northen T."/>
            <person name="Drula E."/>
            <person name="Henrissat B."/>
            <person name="Hsieh H.M."/>
            <person name="Youens-Clark K."/>
            <person name="Lutzoni F."/>
            <person name="Miadlikowska J."/>
            <person name="Eastwood D.C."/>
            <person name="Hamelin R.C."/>
            <person name="Grigoriev I.V."/>
            <person name="U'Ren J.M."/>
        </authorList>
    </citation>
    <scope>NUCLEOTIDE SEQUENCE [LARGE SCALE GENOMIC DNA]</scope>
    <source>
        <strain evidence="1 2">ER1909</strain>
    </source>
</reference>
<accession>A0ACC0CIF6</accession>
<sequence>MAERTYDGLSLEQIVGFKKAYSDKIYAIEANVRQVIKILESGINSGAFRAIPITMRMKESGSALNSLHKRQKIRYEREDLRTRMANKERNWDEYWTERTALEQTHNWASDIEGMKTRRSEDQIHNYGRFVDSDNMVDALQDLGGVRVCVYFPHDVDKVLSFLDQREDVKILWVTRKTQRTTDMDDLRNHVNILEGRSPTANPHHGTFAGYRATHTVVELMGGAIPKGQEESHYKVEVQIGTVVMHAWSEVEHDIIYKPGQAEPSDEEKGILDLFNGLVLSGEAALNQLAAYTIRKERDRARDNDAEATSHHELGAWLASYYEKKPVRRRVPLTWNILEQLFGILRSSGHHTPGRLNKLLDKVYKSSESDFRAFNEDLPFHLLRAYIETATSTASTFSAETEKNPIQKTRLLARYLAFRVVHSINMASYLGILDGFLRRVRITSPCPSMIDFLELLHPQPRLNNRLETTIIEFCNEFLNLDNQRHRKDTTRHLELPLLLTDIGCIVYPIGNPGFSDGECLTVVPRVLSRFLSDPENTYWIPDILERMEDVIAWPTEYWHPNGADSIVFPIPDSQSDLKCRVQGFFEPVEPGIHTWRCFMEQRRPWCVKTVDLTRAILGPKVENLNRTCQWVDFVKCLNPKWQGVLQHSNGPQRSYEVIDQGHTVFAEDLGNTTYKLKITRPAVGTFTQQPWS</sequence>
<evidence type="ECO:0000313" key="2">
    <source>
        <dbReference type="Proteomes" id="UP001497680"/>
    </source>
</evidence>
<proteinExistence type="predicted"/>
<comment type="caution">
    <text evidence="1">The sequence shown here is derived from an EMBL/GenBank/DDBJ whole genome shotgun (WGS) entry which is preliminary data.</text>
</comment>
<organism evidence="1 2">
    <name type="scientific">Hypoxylon rubiginosum</name>
    <dbReference type="NCBI Taxonomy" id="110542"/>
    <lineage>
        <taxon>Eukaryota</taxon>
        <taxon>Fungi</taxon>
        <taxon>Dikarya</taxon>
        <taxon>Ascomycota</taxon>
        <taxon>Pezizomycotina</taxon>
        <taxon>Sordariomycetes</taxon>
        <taxon>Xylariomycetidae</taxon>
        <taxon>Xylariales</taxon>
        <taxon>Hypoxylaceae</taxon>
        <taxon>Hypoxylon</taxon>
    </lineage>
</organism>
<protein>
    <submittedName>
        <fullName evidence="1">Uncharacterized protein</fullName>
    </submittedName>
</protein>
<keyword evidence="2" id="KW-1185">Reference proteome</keyword>
<evidence type="ECO:0000313" key="1">
    <source>
        <dbReference type="EMBL" id="KAI6080138.1"/>
    </source>
</evidence>
<dbReference type="EMBL" id="MU394481">
    <property type="protein sequence ID" value="KAI6080138.1"/>
    <property type="molecule type" value="Genomic_DNA"/>
</dbReference>
<dbReference type="Proteomes" id="UP001497680">
    <property type="component" value="Unassembled WGS sequence"/>
</dbReference>
<name>A0ACC0CIF6_9PEZI</name>